<accession>A0A645IME3</accession>
<comment type="subunit">
    <text evidence="5">The basal body constitutes a major portion of the flagellar organelle and consists of four rings (L,P,S, and M) mounted on a central rod. The rod consists of about 26 subunits of FlgG in the distal portion, and FlgB, FlgC and FlgF are thought to build up the proximal portion of the rod with about 6 subunits each.</text>
</comment>
<evidence type="ECO:0000259" key="6">
    <source>
        <dbReference type="Pfam" id="PF00460"/>
    </source>
</evidence>
<name>A0A645IME3_9ZZZZ</name>
<dbReference type="AlphaFoldDB" id="A0A645IME3"/>
<sequence length="143" mass="15201">MINLLPGANSTNAALTAERTRLEVIAQNIANANTTKGLDGKPYQRQTVCFATALSSALDKLSAGDLGSGPEIAEIRPDTRPGRMVYAPGHPHANADGMVEMPNVNLHEEMADMVVASRTYEANLAVLKNAKVMASQTLTIGKR</sequence>
<dbReference type="InterPro" id="IPR006299">
    <property type="entry name" value="FlgC"/>
</dbReference>
<gene>
    <name evidence="8" type="primary">flgC_24</name>
    <name evidence="8" type="ORF">SDC9_200133</name>
</gene>
<proteinExistence type="inferred from homology"/>
<evidence type="ECO:0000256" key="1">
    <source>
        <dbReference type="ARBA" id="ARBA00004117"/>
    </source>
</evidence>
<evidence type="ECO:0000259" key="7">
    <source>
        <dbReference type="Pfam" id="PF06429"/>
    </source>
</evidence>
<evidence type="ECO:0000256" key="2">
    <source>
        <dbReference type="ARBA" id="ARBA00009677"/>
    </source>
</evidence>
<dbReference type="InterPro" id="IPR010930">
    <property type="entry name" value="Flg_bb/hook_C_dom"/>
</dbReference>
<reference evidence="8" key="1">
    <citation type="submission" date="2019-08" db="EMBL/GenBank/DDBJ databases">
        <authorList>
            <person name="Kucharzyk K."/>
            <person name="Murdoch R.W."/>
            <person name="Higgins S."/>
            <person name="Loffler F."/>
        </authorList>
    </citation>
    <scope>NUCLEOTIDE SEQUENCE</scope>
</reference>
<protein>
    <recommendedName>
        <fullName evidence="3">Flagellar basal-body rod protein FlgC</fullName>
    </recommendedName>
</protein>
<dbReference type="PANTHER" id="PTHR30435:SF2">
    <property type="entry name" value="FLAGELLAR BASAL-BODY ROD PROTEIN FLGC"/>
    <property type="match status" value="1"/>
</dbReference>
<evidence type="ECO:0000256" key="3">
    <source>
        <dbReference type="ARBA" id="ARBA00017941"/>
    </source>
</evidence>
<keyword evidence="8" id="KW-0969">Cilium</keyword>
<dbReference type="NCBIfam" id="TIGR01395">
    <property type="entry name" value="FlgC"/>
    <property type="match status" value="1"/>
</dbReference>
<keyword evidence="8" id="KW-0282">Flagellum</keyword>
<comment type="subcellular location">
    <subcellularLocation>
        <location evidence="1">Bacterial flagellum basal body</location>
    </subcellularLocation>
</comment>
<comment type="similarity">
    <text evidence="2">Belongs to the flagella basal body rod proteins family.</text>
</comment>
<organism evidence="8">
    <name type="scientific">bioreactor metagenome</name>
    <dbReference type="NCBI Taxonomy" id="1076179"/>
    <lineage>
        <taxon>unclassified sequences</taxon>
        <taxon>metagenomes</taxon>
        <taxon>ecological metagenomes</taxon>
    </lineage>
</organism>
<feature type="domain" description="Flagellar basal body rod protein N-terminal" evidence="6">
    <location>
        <begin position="14"/>
        <end position="35"/>
    </location>
</feature>
<evidence type="ECO:0000256" key="4">
    <source>
        <dbReference type="ARBA" id="ARBA00023143"/>
    </source>
</evidence>
<dbReference type="EMBL" id="VSSQ01118612">
    <property type="protein sequence ID" value="MPN52471.1"/>
    <property type="molecule type" value="Genomic_DNA"/>
</dbReference>
<dbReference type="InterPro" id="IPR001444">
    <property type="entry name" value="Flag_bb_rod_N"/>
</dbReference>
<dbReference type="GO" id="GO:0071978">
    <property type="term" value="P:bacterial-type flagellum-dependent swarming motility"/>
    <property type="evidence" value="ECO:0007669"/>
    <property type="project" value="TreeGrafter"/>
</dbReference>
<feature type="domain" description="Flagellar basal-body/hook protein C-terminal" evidence="7">
    <location>
        <begin position="96"/>
        <end position="139"/>
    </location>
</feature>
<dbReference type="Pfam" id="PF06429">
    <property type="entry name" value="Flg_bbr_C"/>
    <property type="match status" value="1"/>
</dbReference>
<keyword evidence="8" id="KW-0966">Cell projection</keyword>
<evidence type="ECO:0000256" key="5">
    <source>
        <dbReference type="ARBA" id="ARBA00025933"/>
    </source>
</evidence>
<evidence type="ECO:0000313" key="8">
    <source>
        <dbReference type="EMBL" id="MPN52471.1"/>
    </source>
</evidence>
<comment type="caution">
    <text evidence="8">The sequence shown here is derived from an EMBL/GenBank/DDBJ whole genome shotgun (WGS) entry which is preliminary data.</text>
</comment>
<dbReference type="PANTHER" id="PTHR30435">
    <property type="entry name" value="FLAGELLAR PROTEIN"/>
    <property type="match status" value="1"/>
</dbReference>
<keyword evidence="4" id="KW-0975">Bacterial flagellum</keyword>
<dbReference type="GO" id="GO:0030694">
    <property type="term" value="C:bacterial-type flagellum basal body, rod"/>
    <property type="evidence" value="ECO:0007669"/>
    <property type="project" value="InterPro"/>
</dbReference>
<dbReference type="Pfam" id="PF00460">
    <property type="entry name" value="Flg_bb_rod"/>
    <property type="match status" value="1"/>
</dbReference>